<name>A0AB39QLE9_9ACTN</name>
<feature type="transmembrane region" description="Helical" evidence="1">
    <location>
        <begin position="32"/>
        <end position="54"/>
    </location>
</feature>
<evidence type="ECO:0000256" key="1">
    <source>
        <dbReference type="SAM" id="Phobius"/>
    </source>
</evidence>
<dbReference type="RefSeq" id="WP_369223233.1">
    <property type="nucleotide sequence ID" value="NZ_CP163441.1"/>
</dbReference>
<gene>
    <name evidence="2" type="ORF">AB5J52_19600</name>
</gene>
<reference evidence="2" key="1">
    <citation type="submission" date="2024-07" db="EMBL/GenBank/DDBJ databases">
        <authorList>
            <person name="Yu S.T."/>
        </authorList>
    </citation>
    <scope>NUCLEOTIDE SEQUENCE</scope>
    <source>
        <strain evidence="2">R39</strain>
    </source>
</reference>
<proteinExistence type="predicted"/>
<organism evidence="2">
    <name type="scientific">Streptomyces sp. R39</name>
    <dbReference type="NCBI Taxonomy" id="3238631"/>
    <lineage>
        <taxon>Bacteria</taxon>
        <taxon>Bacillati</taxon>
        <taxon>Actinomycetota</taxon>
        <taxon>Actinomycetes</taxon>
        <taxon>Kitasatosporales</taxon>
        <taxon>Streptomycetaceae</taxon>
        <taxon>Streptomyces</taxon>
    </lineage>
</organism>
<accession>A0AB39QLE9</accession>
<keyword evidence="1" id="KW-0812">Transmembrane</keyword>
<dbReference type="EMBL" id="CP163441">
    <property type="protein sequence ID" value="XDQ44293.1"/>
    <property type="molecule type" value="Genomic_DNA"/>
</dbReference>
<keyword evidence="1" id="KW-1133">Transmembrane helix</keyword>
<dbReference type="AlphaFoldDB" id="A0AB39QLE9"/>
<evidence type="ECO:0000313" key="2">
    <source>
        <dbReference type="EMBL" id="XDQ44293.1"/>
    </source>
</evidence>
<sequence>MLNPLWIISLFLGLSETTVGIAAALSNGWVQGALAVFAVTFPVLVSGAFFSILWKKPEVLYAPGDFPEHVSVTAYVDGMRHGSVTNAELLKAVVRDTLEDVIPTTLSQAVTPQQVTQLVDRAIASVHEGIANRMLSVDLSAIHPDFRDFKTEFPLADGATVANFLDRLWAIMRDHVRPYTYGTHWVLIDRKSNHIFRDVGSTWARTHFGQPEDNRPLKEIGFRVDMDLAVLPLRHSA</sequence>
<keyword evidence="1" id="KW-0472">Membrane</keyword>
<protein>
    <submittedName>
        <fullName evidence="2">Uncharacterized protein</fullName>
    </submittedName>
</protein>